<sequence length="230" mass="24508">MYQTCANVEDLQQLLDITNIQAYLINSKRAILLHPKATTMNTPSAVIGESLCGGCQRPLRADCTFCSLYCKLGNPRGTHKKVWTPSPPALPAQGGEPPDWHDAGPAARAFQRSSSGGMPLPILHPVPVRSGLPLEKLLPALALRGAQPNPPLLRLASSLGSLGIAQGQGAWHAKGSPSPSDRSAPWPRPPPELLSSLVSARRQRLEDLSQLPAGGQDASGGEYRRIGHSY</sequence>
<evidence type="ECO:0000313" key="2">
    <source>
        <dbReference type="EMBL" id="KAK2077552.1"/>
    </source>
</evidence>
<name>A0AAD9MHY5_PROWI</name>
<feature type="region of interest" description="Disordered" evidence="1">
    <location>
        <begin position="168"/>
        <end position="230"/>
    </location>
</feature>
<comment type="caution">
    <text evidence="2">The sequence shown here is derived from an EMBL/GenBank/DDBJ whole genome shotgun (WGS) entry which is preliminary data.</text>
</comment>
<reference evidence="2" key="1">
    <citation type="submission" date="2021-01" db="EMBL/GenBank/DDBJ databases">
        <authorList>
            <person name="Eckstrom K.M.E."/>
        </authorList>
    </citation>
    <scope>NUCLEOTIDE SEQUENCE</scope>
    <source>
        <strain evidence="2">UVCC 0001</strain>
    </source>
</reference>
<dbReference type="PANTHER" id="PTHR31065">
    <property type="entry name" value="PLATZ TRANSCRIPTION FACTOR FAMILY PROTEIN"/>
    <property type="match status" value="1"/>
</dbReference>
<gene>
    <name evidence="2" type="ORF">QBZ16_004397</name>
</gene>
<dbReference type="Pfam" id="PF04640">
    <property type="entry name" value="PLATZ"/>
    <property type="match status" value="1"/>
</dbReference>
<dbReference type="Proteomes" id="UP001255856">
    <property type="component" value="Unassembled WGS sequence"/>
</dbReference>
<dbReference type="AlphaFoldDB" id="A0AAD9MHY5"/>
<dbReference type="InterPro" id="IPR006734">
    <property type="entry name" value="PLATZ"/>
</dbReference>
<organism evidence="2 3">
    <name type="scientific">Prototheca wickerhamii</name>
    <dbReference type="NCBI Taxonomy" id="3111"/>
    <lineage>
        <taxon>Eukaryota</taxon>
        <taxon>Viridiplantae</taxon>
        <taxon>Chlorophyta</taxon>
        <taxon>core chlorophytes</taxon>
        <taxon>Trebouxiophyceae</taxon>
        <taxon>Chlorellales</taxon>
        <taxon>Chlorellaceae</taxon>
        <taxon>Prototheca</taxon>
    </lineage>
</organism>
<protein>
    <submittedName>
        <fullName evidence="2">Uncharacterized protein</fullName>
    </submittedName>
</protein>
<evidence type="ECO:0000256" key="1">
    <source>
        <dbReference type="SAM" id="MobiDB-lite"/>
    </source>
</evidence>
<dbReference type="PANTHER" id="PTHR31065:SF1">
    <property type="entry name" value="OS09G0116050 PROTEIN"/>
    <property type="match status" value="1"/>
</dbReference>
<dbReference type="EMBL" id="JASFZW010000006">
    <property type="protein sequence ID" value="KAK2077552.1"/>
    <property type="molecule type" value="Genomic_DNA"/>
</dbReference>
<feature type="region of interest" description="Disordered" evidence="1">
    <location>
        <begin position="87"/>
        <end position="118"/>
    </location>
</feature>
<evidence type="ECO:0000313" key="3">
    <source>
        <dbReference type="Proteomes" id="UP001255856"/>
    </source>
</evidence>
<accession>A0AAD9MHY5</accession>
<proteinExistence type="predicted"/>
<keyword evidence="3" id="KW-1185">Reference proteome</keyword>